<organism evidence="2 3">
    <name type="scientific">Fervidicella metallireducens AeB</name>
    <dbReference type="NCBI Taxonomy" id="1403537"/>
    <lineage>
        <taxon>Bacteria</taxon>
        <taxon>Bacillati</taxon>
        <taxon>Bacillota</taxon>
        <taxon>Clostridia</taxon>
        <taxon>Eubacteriales</taxon>
        <taxon>Clostridiaceae</taxon>
        <taxon>Fervidicella</taxon>
    </lineage>
</organism>
<dbReference type="GO" id="GO:0016758">
    <property type="term" value="F:hexosyltransferase activity"/>
    <property type="evidence" value="ECO:0007669"/>
    <property type="project" value="UniProtKB-ARBA"/>
</dbReference>
<name>A0A017RU81_9CLOT</name>
<dbReference type="InterPro" id="IPR029044">
    <property type="entry name" value="Nucleotide-diphossugar_trans"/>
</dbReference>
<dbReference type="EMBL" id="AZQP01000027">
    <property type="protein sequence ID" value="EYE88151.1"/>
    <property type="molecule type" value="Genomic_DNA"/>
</dbReference>
<dbReference type="Pfam" id="PF00535">
    <property type="entry name" value="Glycos_transf_2"/>
    <property type="match status" value="1"/>
</dbReference>
<dbReference type="AlphaFoldDB" id="A0A017RU81"/>
<dbReference type="Proteomes" id="UP000019681">
    <property type="component" value="Unassembled WGS sequence"/>
</dbReference>
<dbReference type="Gene3D" id="3.90.550.10">
    <property type="entry name" value="Spore Coat Polysaccharide Biosynthesis Protein SpsA, Chain A"/>
    <property type="match status" value="1"/>
</dbReference>
<evidence type="ECO:0000313" key="2">
    <source>
        <dbReference type="EMBL" id="EYE88151.1"/>
    </source>
</evidence>
<protein>
    <submittedName>
        <fullName evidence="2">Glycosyl transferase</fullName>
    </submittedName>
</protein>
<accession>A0A017RU81</accession>
<comment type="caution">
    <text evidence="2">The sequence shown here is derived from an EMBL/GenBank/DDBJ whole genome shotgun (WGS) entry which is preliminary data.</text>
</comment>
<gene>
    <name evidence="2" type="ORF">Q428_09385</name>
</gene>
<dbReference type="InterPro" id="IPR001173">
    <property type="entry name" value="Glyco_trans_2-like"/>
</dbReference>
<sequence length="338" mass="39368">MKVLTIAIPCYNSASYMERAIESLLIGSDDIEILIVNDGSKDNTSQIADEYEKKYPNIIRAIHKENGGHGDAVNTGLKHATGMYYKVLDSDDWFDKNSFIKVLDVLRNMINNSEPVDMLITNYVYEKLSIGKSTSINYKGAMPEEKVFTWDDIGFLKISQNILMHSAIYRTEVLRSCNLELPKHTFYVDNIFVFKPLPYVKTLYYLNVDLYRYFIGREDQSVNEKIMIGRIDQQIRVTKIMIDNYDPIKIESKKLRKYMTQYLTMMMTISTVLLLKANSEENINKKEELWDYLRTKNQNLYEEVNRTMLGRLMQINTSLGKKIILSGYSLSRKKFGFN</sequence>
<dbReference type="PANTHER" id="PTHR22916">
    <property type="entry name" value="GLYCOSYLTRANSFERASE"/>
    <property type="match status" value="1"/>
</dbReference>
<keyword evidence="2" id="KW-0808">Transferase</keyword>
<dbReference type="RefSeq" id="WP_035380184.1">
    <property type="nucleotide sequence ID" value="NZ_AZQP01000027.1"/>
</dbReference>
<keyword evidence="3" id="KW-1185">Reference proteome</keyword>
<dbReference type="STRING" id="1403537.Q428_09385"/>
<proteinExistence type="predicted"/>
<evidence type="ECO:0000313" key="3">
    <source>
        <dbReference type="Proteomes" id="UP000019681"/>
    </source>
</evidence>
<reference evidence="2 3" key="1">
    <citation type="journal article" date="2014" name="Genome Announc.">
        <title>Draft Genome Sequence of Fervidicella metallireducens Strain AeBT, an Iron-Reducing Thermoanaerobe from the Great Artesian Basin.</title>
        <authorList>
            <person name="Patel B.K."/>
        </authorList>
    </citation>
    <scope>NUCLEOTIDE SEQUENCE [LARGE SCALE GENOMIC DNA]</scope>
    <source>
        <strain evidence="2 3">AeB</strain>
    </source>
</reference>
<feature type="domain" description="Glycosyltransferase 2-like" evidence="1">
    <location>
        <begin position="5"/>
        <end position="107"/>
    </location>
</feature>
<dbReference type="CDD" id="cd00761">
    <property type="entry name" value="Glyco_tranf_GTA_type"/>
    <property type="match status" value="1"/>
</dbReference>
<evidence type="ECO:0000259" key="1">
    <source>
        <dbReference type="Pfam" id="PF00535"/>
    </source>
</evidence>
<dbReference type="SUPFAM" id="SSF53448">
    <property type="entry name" value="Nucleotide-diphospho-sugar transferases"/>
    <property type="match status" value="1"/>
</dbReference>
<dbReference type="PANTHER" id="PTHR22916:SF3">
    <property type="entry name" value="UDP-GLCNAC:BETAGAL BETA-1,3-N-ACETYLGLUCOSAMINYLTRANSFERASE-LIKE PROTEIN 1"/>
    <property type="match status" value="1"/>
</dbReference>